<keyword evidence="4 9" id="KW-0028">Amino-acid biosynthesis</keyword>
<proteinExistence type="inferred from homology"/>
<dbReference type="HAMAP" id="MF_00134_B">
    <property type="entry name" value="IGPS_B"/>
    <property type="match status" value="1"/>
</dbReference>
<keyword evidence="12" id="KW-1185">Reference proteome</keyword>
<dbReference type="Pfam" id="PF00218">
    <property type="entry name" value="IGPS"/>
    <property type="match status" value="1"/>
</dbReference>
<keyword evidence="8 9" id="KW-0456">Lyase</keyword>
<evidence type="ECO:0000256" key="1">
    <source>
        <dbReference type="ARBA" id="ARBA00001633"/>
    </source>
</evidence>
<comment type="catalytic activity">
    <reaction evidence="1 9">
        <text>1-(2-carboxyphenylamino)-1-deoxy-D-ribulose 5-phosphate + H(+) = (1S,2R)-1-C-(indol-3-yl)glycerol 3-phosphate + CO2 + H2O</text>
        <dbReference type="Rhea" id="RHEA:23476"/>
        <dbReference type="ChEBI" id="CHEBI:15377"/>
        <dbReference type="ChEBI" id="CHEBI:15378"/>
        <dbReference type="ChEBI" id="CHEBI:16526"/>
        <dbReference type="ChEBI" id="CHEBI:58613"/>
        <dbReference type="ChEBI" id="CHEBI:58866"/>
        <dbReference type="EC" id="4.1.1.48"/>
    </reaction>
</comment>
<evidence type="ECO:0000256" key="2">
    <source>
        <dbReference type="ARBA" id="ARBA00004696"/>
    </source>
</evidence>
<dbReference type="AlphaFoldDB" id="A0A1I0R911"/>
<dbReference type="UniPathway" id="UPA00035">
    <property type="reaction ID" value="UER00043"/>
</dbReference>
<name>A0A1I0R911_9FIRM</name>
<evidence type="ECO:0000256" key="7">
    <source>
        <dbReference type="ARBA" id="ARBA00023141"/>
    </source>
</evidence>
<evidence type="ECO:0000313" key="11">
    <source>
        <dbReference type="EMBL" id="SEW37294.1"/>
    </source>
</evidence>
<dbReference type="Gene3D" id="3.20.20.70">
    <property type="entry name" value="Aldolase class I"/>
    <property type="match status" value="1"/>
</dbReference>
<keyword evidence="5 9" id="KW-0210">Decarboxylase</keyword>
<feature type="domain" description="Indole-3-glycerol phosphate synthase" evidence="10">
    <location>
        <begin position="3"/>
        <end position="249"/>
    </location>
</feature>
<dbReference type="InterPro" id="IPR013798">
    <property type="entry name" value="Indole-3-glycerol_P_synth_dom"/>
</dbReference>
<dbReference type="OrthoDB" id="9804217at2"/>
<evidence type="ECO:0000256" key="5">
    <source>
        <dbReference type="ARBA" id="ARBA00022793"/>
    </source>
</evidence>
<dbReference type="RefSeq" id="WP_092455805.1">
    <property type="nucleotide sequence ID" value="NZ_FOJI01000013.1"/>
</dbReference>
<gene>
    <name evidence="9" type="primary">trpC</name>
    <name evidence="11" type="ORF">SAMN05421659_11315</name>
</gene>
<dbReference type="InterPro" id="IPR013785">
    <property type="entry name" value="Aldolase_TIM"/>
</dbReference>
<sequence>MILDDIVAAKKKKFLEHKANIGEDKMKEMALASNRKSISFYDALAKDGLSIIGEFKKASPSHGIMDSKIELIDRIDKYNASVNAISVLTEEDFFQGSADYLVQIRDITPLPIIRKDFIIDDYQVYEAKVIGADAILLIAAILDDVTFKHLYDLAYSLGLDVLCEVHDEAEMRRMLDMDVQIIGINNRNLKTFVVSLDTTKKLVEMVSEGKILVSESGVTTENDVIILKESNVNALLIGTAFMESENPEELAHSWRSIYNVKE</sequence>
<evidence type="ECO:0000256" key="8">
    <source>
        <dbReference type="ARBA" id="ARBA00023239"/>
    </source>
</evidence>
<evidence type="ECO:0000259" key="10">
    <source>
        <dbReference type="Pfam" id="PF00218"/>
    </source>
</evidence>
<evidence type="ECO:0000256" key="6">
    <source>
        <dbReference type="ARBA" id="ARBA00022822"/>
    </source>
</evidence>
<dbReference type="NCBIfam" id="NF001377">
    <property type="entry name" value="PRK00278.2-4"/>
    <property type="match status" value="1"/>
</dbReference>
<dbReference type="GO" id="GO:0004640">
    <property type="term" value="F:phosphoribosylanthranilate isomerase activity"/>
    <property type="evidence" value="ECO:0007669"/>
    <property type="project" value="TreeGrafter"/>
</dbReference>
<accession>A0A1I0R911</accession>
<dbReference type="CDD" id="cd00331">
    <property type="entry name" value="IGPS"/>
    <property type="match status" value="1"/>
</dbReference>
<evidence type="ECO:0000256" key="3">
    <source>
        <dbReference type="ARBA" id="ARBA00008737"/>
    </source>
</evidence>
<dbReference type="FunFam" id="3.20.20.70:FF:000024">
    <property type="entry name" value="Indole-3-glycerol phosphate synthase"/>
    <property type="match status" value="1"/>
</dbReference>
<dbReference type="GO" id="GO:0004425">
    <property type="term" value="F:indole-3-glycerol-phosphate synthase activity"/>
    <property type="evidence" value="ECO:0007669"/>
    <property type="project" value="UniProtKB-UniRule"/>
</dbReference>
<organism evidence="11 12">
    <name type="scientific">[Clostridium] fimetarium</name>
    <dbReference type="NCBI Taxonomy" id="99656"/>
    <lineage>
        <taxon>Bacteria</taxon>
        <taxon>Bacillati</taxon>
        <taxon>Bacillota</taxon>
        <taxon>Clostridia</taxon>
        <taxon>Lachnospirales</taxon>
        <taxon>Lachnospiraceae</taxon>
    </lineage>
</organism>
<evidence type="ECO:0000256" key="4">
    <source>
        <dbReference type="ARBA" id="ARBA00022605"/>
    </source>
</evidence>
<reference evidence="11 12" key="1">
    <citation type="submission" date="2016-10" db="EMBL/GenBank/DDBJ databases">
        <authorList>
            <person name="de Groot N.N."/>
        </authorList>
    </citation>
    <scope>NUCLEOTIDE SEQUENCE [LARGE SCALE GENOMIC DNA]</scope>
    <source>
        <strain evidence="11 12">DSM 9179</strain>
    </source>
</reference>
<comment type="similarity">
    <text evidence="3 9">Belongs to the TrpC family.</text>
</comment>
<keyword evidence="7 9" id="KW-0057">Aromatic amino acid biosynthesis</keyword>
<dbReference type="InterPro" id="IPR001468">
    <property type="entry name" value="Indole-3-GlycerolPSynthase_CS"/>
</dbReference>
<dbReference type="Proteomes" id="UP000199701">
    <property type="component" value="Unassembled WGS sequence"/>
</dbReference>
<dbReference type="PANTHER" id="PTHR22854:SF2">
    <property type="entry name" value="INDOLE-3-GLYCEROL-PHOSPHATE SYNTHASE"/>
    <property type="match status" value="1"/>
</dbReference>
<dbReference type="EC" id="4.1.1.48" evidence="9"/>
<dbReference type="STRING" id="99656.SAMN05421659_11315"/>
<comment type="pathway">
    <text evidence="2 9">Amino-acid biosynthesis; L-tryptophan biosynthesis; L-tryptophan from chorismate: step 4/5.</text>
</comment>
<evidence type="ECO:0000256" key="9">
    <source>
        <dbReference type="HAMAP-Rule" id="MF_00134"/>
    </source>
</evidence>
<dbReference type="SUPFAM" id="SSF51366">
    <property type="entry name" value="Ribulose-phoshate binding barrel"/>
    <property type="match status" value="1"/>
</dbReference>
<dbReference type="PANTHER" id="PTHR22854">
    <property type="entry name" value="TRYPTOPHAN BIOSYNTHESIS PROTEIN"/>
    <property type="match status" value="1"/>
</dbReference>
<dbReference type="InterPro" id="IPR011060">
    <property type="entry name" value="RibuloseP-bd_barrel"/>
</dbReference>
<evidence type="ECO:0000313" key="12">
    <source>
        <dbReference type="Proteomes" id="UP000199701"/>
    </source>
</evidence>
<keyword evidence="6 9" id="KW-0822">Tryptophan biosynthesis</keyword>
<dbReference type="EMBL" id="FOJI01000013">
    <property type="protein sequence ID" value="SEW37294.1"/>
    <property type="molecule type" value="Genomic_DNA"/>
</dbReference>
<dbReference type="InterPro" id="IPR045186">
    <property type="entry name" value="Indole-3-glycerol_P_synth"/>
</dbReference>
<protein>
    <recommendedName>
        <fullName evidence="9">Indole-3-glycerol phosphate synthase</fullName>
        <shortName evidence="9">IGPS</shortName>
        <ecNumber evidence="9">4.1.1.48</ecNumber>
    </recommendedName>
</protein>
<dbReference type="PROSITE" id="PS00614">
    <property type="entry name" value="IGPS"/>
    <property type="match status" value="1"/>
</dbReference>
<dbReference type="GO" id="GO:0000162">
    <property type="term" value="P:L-tryptophan biosynthetic process"/>
    <property type="evidence" value="ECO:0007669"/>
    <property type="project" value="UniProtKB-UniRule"/>
</dbReference>